<dbReference type="AlphaFoldDB" id="A0A414LGS9"/>
<dbReference type="Pfam" id="PF06082">
    <property type="entry name" value="YjbH"/>
    <property type="match status" value="1"/>
</dbReference>
<evidence type="ECO:0008006" key="3">
    <source>
        <dbReference type="Google" id="ProtNLM"/>
    </source>
</evidence>
<reference evidence="1 2" key="1">
    <citation type="submission" date="2018-08" db="EMBL/GenBank/DDBJ databases">
        <title>A genome reference for cultivated species of the human gut microbiota.</title>
        <authorList>
            <person name="Zou Y."/>
            <person name="Xue W."/>
            <person name="Luo G."/>
        </authorList>
    </citation>
    <scope>NUCLEOTIDE SEQUENCE [LARGE SCALE GENOMIC DNA]</scope>
    <source>
        <strain evidence="1 2">AM27-17</strain>
    </source>
</reference>
<dbReference type="Proteomes" id="UP000285650">
    <property type="component" value="Unassembled WGS sequence"/>
</dbReference>
<dbReference type="InterPro" id="IPR010344">
    <property type="entry name" value="YbjH"/>
</dbReference>
<evidence type="ECO:0000313" key="2">
    <source>
        <dbReference type="Proteomes" id="UP000285650"/>
    </source>
</evidence>
<evidence type="ECO:0000313" key="1">
    <source>
        <dbReference type="EMBL" id="RHE93848.1"/>
    </source>
</evidence>
<sequence length="305" mass="35132">MLNSNSKLLIGKRGRLWVAALLLLPSMTILSQEMPGPKVEIFAGAELHYRDIFYTKMYDVLVNLTPGVKWHIGDRWQLAGQVIVPVYNDYGDRYKKVRLNLAVLSKEWNWSGSQFLKVSGGLFGRERYGLDAKWMYPVNRWLALDAQVGLTGFCSMAVDWECSKMKRVTGQIGMNVYLEKVNTKLRLHGGRYLYEDYGVMAEVMRHFKHCTVGVYAQYSNKGKEDGGFKVVMMIPPYKRKARKVMVRPASNFRLTYDIHGLPYAAKMYTTDPEENEREGNFDRNLLQWGANRMAPDFTIKKGGRR</sequence>
<name>A0A414LGS9_9BACE</name>
<proteinExistence type="predicted"/>
<accession>A0A414LGS9</accession>
<comment type="caution">
    <text evidence="1">The sequence shown here is derived from an EMBL/GenBank/DDBJ whole genome shotgun (WGS) entry which is preliminary data.</text>
</comment>
<dbReference type="EMBL" id="QSKV01000003">
    <property type="protein sequence ID" value="RHE93848.1"/>
    <property type="molecule type" value="Genomic_DNA"/>
</dbReference>
<protein>
    <recommendedName>
        <fullName evidence="3">YjbH domain-containing protein</fullName>
    </recommendedName>
</protein>
<organism evidence="1 2">
    <name type="scientific">Bacteroides intestinalis</name>
    <dbReference type="NCBI Taxonomy" id="329854"/>
    <lineage>
        <taxon>Bacteria</taxon>
        <taxon>Pseudomonadati</taxon>
        <taxon>Bacteroidota</taxon>
        <taxon>Bacteroidia</taxon>
        <taxon>Bacteroidales</taxon>
        <taxon>Bacteroidaceae</taxon>
        <taxon>Bacteroides</taxon>
    </lineage>
</organism>
<gene>
    <name evidence="1" type="ORF">DW712_06550</name>
</gene>